<dbReference type="RefSeq" id="WP_028481688.1">
    <property type="nucleotide sequence ID" value="NZ_LVVZ01000020.1"/>
</dbReference>
<dbReference type="Gene3D" id="1.20.1090.10">
    <property type="entry name" value="Dehydroquinate synthase-like - alpha domain"/>
    <property type="match status" value="1"/>
</dbReference>
<evidence type="ECO:0000313" key="8">
    <source>
        <dbReference type="Proteomes" id="UP000185783"/>
    </source>
</evidence>
<dbReference type="Gene3D" id="3.40.50.1970">
    <property type="match status" value="1"/>
</dbReference>
<gene>
    <name evidence="7" type="ORF">A3843_13930</name>
</gene>
<comment type="cofactor">
    <cofactor evidence="1">
        <name>Fe cation</name>
        <dbReference type="ChEBI" id="CHEBI:24875"/>
    </cofactor>
</comment>
<sequence>MEFSYSNPTVIHFGKGKIASVSKAVPKDLKVLVIYGGGSIKRNGVYDQVTAALADHDWIEFAGVEPNPRAETLDKAVALCKDQNVGFVLAVGGGSVIDGAKYVVAAAKYDGNGWDILEGKHKVRDALPLGAVLTIPATGSESNIGAVITRGETHDKLPFMSPAVRPLFAVMDPDVMKTLPERQLVNGLVDAWVHTCEQYLTRSHGAMVQDGYAEALLRTLKHLGDNFDARDCDEWRENLMWAANQALNGLIGAGVPQDWATHMIGHELTALYGVDHARSLAIVQPSLLRHQMEHKRAKLEQMGQRVFELAGGDDLAERTVDAIEAFYEALGVKTQLVEHEGDKAAAIDRIVGQLERHGMVTLGENKEITLDRSREILEKAVA</sequence>
<organism evidence="7 8">
    <name type="scientific">Pseudovibrio exalbescens</name>
    <dbReference type="NCBI Taxonomy" id="197461"/>
    <lineage>
        <taxon>Bacteria</taxon>
        <taxon>Pseudomonadati</taxon>
        <taxon>Pseudomonadota</taxon>
        <taxon>Alphaproteobacteria</taxon>
        <taxon>Hyphomicrobiales</taxon>
        <taxon>Stappiaceae</taxon>
        <taxon>Pseudovibrio</taxon>
    </lineage>
</organism>
<keyword evidence="3" id="KW-0560">Oxidoreductase</keyword>
<dbReference type="InterPro" id="IPR001670">
    <property type="entry name" value="ADH_Fe/GldA"/>
</dbReference>
<feature type="domain" description="Alcohol dehydrogenase iron-type/glycerol dehydrogenase GldA" evidence="5">
    <location>
        <begin position="8"/>
        <end position="173"/>
    </location>
</feature>
<evidence type="ECO:0000256" key="4">
    <source>
        <dbReference type="ARBA" id="ARBA00049243"/>
    </source>
</evidence>
<evidence type="ECO:0000259" key="6">
    <source>
        <dbReference type="Pfam" id="PF25137"/>
    </source>
</evidence>
<dbReference type="GO" id="GO:1990362">
    <property type="term" value="F:butanol dehydrogenase (NAD+) activity"/>
    <property type="evidence" value="ECO:0007669"/>
    <property type="project" value="InterPro"/>
</dbReference>
<comment type="caution">
    <text evidence="7">The sequence shown here is derived from an EMBL/GenBank/DDBJ whole genome shotgun (WGS) entry which is preliminary data.</text>
</comment>
<dbReference type="Pfam" id="PF25137">
    <property type="entry name" value="ADH_Fe_C"/>
    <property type="match status" value="1"/>
</dbReference>
<comment type="catalytic activity">
    <reaction evidence="4">
        <text>a primary alcohol + NAD(+) = an aldehyde + NADH + H(+)</text>
        <dbReference type="Rhea" id="RHEA:10736"/>
        <dbReference type="ChEBI" id="CHEBI:15378"/>
        <dbReference type="ChEBI" id="CHEBI:15734"/>
        <dbReference type="ChEBI" id="CHEBI:17478"/>
        <dbReference type="ChEBI" id="CHEBI:57540"/>
        <dbReference type="ChEBI" id="CHEBI:57945"/>
        <dbReference type="EC" id="1.1.1.1"/>
    </reaction>
</comment>
<evidence type="ECO:0000256" key="2">
    <source>
        <dbReference type="ARBA" id="ARBA00007358"/>
    </source>
</evidence>
<accession>A0A1U7JF59</accession>
<evidence type="ECO:0000259" key="5">
    <source>
        <dbReference type="Pfam" id="PF00465"/>
    </source>
</evidence>
<dbReference type="STRING" id="197461.A3843_13930"/>
<evidence type="ECO:0000313" key="7">
    <source>
        <dbReference type="EMBL" id="OKL43322.1"/>
    </source>
</evidence>
<dbReference type="InterPro" id="IPR056798">
    <property type="entry name" value="ADH_Fe_C"/>
</dbReference>
<dbReference type="CDD" id="cd08187">
    <property type="entry name" value="BDH"/>
    <property type="match status" value="1"/>
</dbReference>
<dbReference type="PANTHER" id="PTHR43633:SF1">
    <property type="entry name" value="ALCOHOL DEHYDROGENASE YQHD"/>
    <property type="match status" value="1"/>
</dbReference>
<feature type="domain" description="Fe-containing alcohol dehydrogenase-like C-terminal" evidence="6">
    <location>
        <begin position="186"/>
        <end position="343"/>
    </location>
</feature>
<comment type="similarity">
    <text evidence="2">Belongs to the iron-containing alcohol dehydrogenase family.</text>
</comment>
<dbReference type="GO" id="GO:0005829">
    <property type="term" value="C:cytosol"/>
    <property type="evidence" value="ECO:0007669"/>
    <property type="project" value="TreeGrafter"/>
</dbReference>
<dbReference type="GO" id="GO:1990002">
    <property type="term" value="F:methylglyoxal reductase (NADPH) (acetol producing) activity"/>
    <property type="evidence" value="ECO:0007669"/>
    <property type="project" value="TreeGrafter"/>
</dbReference>
<dbReference type="EMBL" id="LVVZ01000020">
    <property type="protein sequence ID" value="OKL43322.1"/>
    <property type="molecule type" value="Genomic_DNA"/>
</dbReference>
<protein>
    <submittedName>
        <fullName evidence="7">Aldehyde reductase</fullName>
    </submittedName>
</protein>
<dbReference type="SUPFAM" id="SSF56796">
    <property type="entry name" value="Dehydroquinate synthase-like"/>
    <property type="match status" value="1"/>
</dbReference>
<evidence type="ECO:0000256" key="3">
    <source>
        <dbReference type="ARBA" id="ARBA00023002"/>
    </source>
</evidence>
<dbReference type="AlphaFoldDB" id="A0A1U7JF59"/>
<reference evidence="7 8" key="1">
    <citation type="submission" date="2016-03" db="EMBL/GenBank/DDBJ databases">
        <title>Genome sequence of Nesiotobacter sp. nov., a moderately halophilic alphaproteobacterium isolated from the Yellow Sea, China.</title>
        <authorList>
            <person name="Zhang G."/>
            <person name="Zhang R."/>
        </authorList>
    </citation>
    <scope>NUCLEOTIDE SEQUENCE [LARGE SCALE GENOMIC DNA]</scope>
    <source>
        <strain evidence="7 8">WB1-6</strain>
    </source>
</reference>
<dbReference type="Proteomes" id="UP000185783">
    <property type="component" value="Unassembled WGS sequence"/>
</dbReference>
<dbReference type="InterPro" id="IPR044731">
    <property type="entry name" value="BDH-like"/>
</dbReference>
<dbReference type="GO" id="GO:0046872">
    <property type="term" value="F:metal ion binding"/>
    <property type="evidence" value="ECO:0007669"/>
    <property type="project" value="InterPro"/>
</dbReference>
<dbReference type="GO" id="GO:0008106">
    <property type="term" value="F:alcohol dehydrogenase (NADP+) activity"/>
    <property type="evidence" value="ECO:0007669"/>
    <property type="project" value="TreeGrafter"/>
</dbReference>
<keyword evidence="8" id="KW-1185">Reference proteome</keyword>
<evidence type="ECO:0000256" key="1">
    <source>
        <dbReference type="ARBA" id="ARBA00001962"/>
    </source>
</evidence>
<dbReference type="PANTHER" id="PTHR43633">
    <property type="entry name" value="ALCOHOL DEHYDROGENASE YQHD"/>
    <property type="match status" value="1"/>
</dbReference>
<dbReference type="Pfam" id="PF00465">
    <property type="entry name" value="Fe-ADH"/>
    <property type="match status" value="1"/>
</dbReference>
<dbReference type="FunFam" id="3.40.50.1970:FF:000003">
    <property type="entry name" value="Alcohol dehydrogenase, iron-containing"/>
    <property type="match status" value="1"/>
</dbReference>
<proteinExistence type="inferred from homology"/>
<name>A0A1U7JF59_9HYPH</name>